<dbReference type="EMBL" id="GL379790">
    <property type="protein sequence ID" value="EGT49785.1"/>
    <property type="molecule type" value="Genomic_DNA"/>
</dbReference>
<keyword evidence="3" id="KW-1185">Reference proteome</keyword>
<reference evidence="3" key="1">
    <citation type="submission" date="2011-07" db="EMBL/GenBank/DDBJ databases">
        <authorList>
            <consortium name="Caenorhabditis brenneri Sequencing and Analysis Consortium"/>
            <person name="Wilson R.K."/>
        </authorList>
    </citation>
    <scope>NUCLEOTIDE SEQUENCE [LARGE SCALE GENOMIC DNA]</scope>
    <source>
        <strain evidence="3">PB2801</strain>
    </source>
</reference>
<evidence type="ECO:0000313" key="3">
    <source>
        <dbReference type="Proteomes" id="UP000008068"/>
    </source>
</evidence>
<feature type="compositionally biased region" description="Basic and acidic residues" evidence="1">
    <location>
        <begin position="949"/>
        <end position="958"/>
    </location>
</feature>
<protein>
    <submittedName>
        <fullName evidence="2">Uncharacterized protein</fullName>
    </submittedName>
</protein>
<feature type="region of interest" description="Disordered" evidence="1">
    <location>
        <begin position="706"/>
        <end position="788"/>
    </location>
</feature>
<feature type="compositionally biased region" description="Polar residues" evidence="1">
    <location>
        <begin position="380"/>
        <end position="391"/>
    </location>
</feature>
<dbReference type="Proteomes" id="UP000008068">
    <property type="component" value="Unassembled WGS sequence"/>
</dbReference>
<proteinExistence type="predicted"/>
<sequence length="958" mass="102470">MESPDRLQCRTYMVATLLRQMVLAPEFFEQVMKVGSWNPERAIGSAGVGDLAAPTALNPLTELFSAVEQARFQLSRSNPMAVQLLKNLGVNFYGLVVNSQPDLLSQDAASGENTIPDAPKVPQVTLDAIEIIGRLLLDARGMLMHRKNCPINICGQRAPVALQHHGEGPFLAIVPAAIRPPQLTPFTMAVADFFGATNVNQQSWTERDFEPIRRILMEYVLRENGNLRDMGAEIAQPAEPPVGTKKPEAFNAAPVQFGRRRAQSAPPGLLNESSAVQVVQPIGDVRGSFPTASVDAAPASPGKSASGATSPTATTASVGTAQKCPGEYARGTDSPSARGTSPEVQGSSEGSKTLTSRVSTSVSQQGTSDIGKLGEATGLPVNNESTGSTRDANVIPSSSYSSKKPLSQKDLGLTKVDCKVDGSSLQNKAKDGGTISLPVVGAPIDQEEDAKGFGTDPIDVDLPPADVEPAANLGKPMEIDQDDQNKVDGSTELMADSSTLNDPKSAAVMIPASSEKPVSQKVPGITMENLKEDGADHQKMAESAGPISSPRDGASINHDEVARRSGTVAIDGEGSLTGIGQAAHHEMPMEVEQEDRNIFNESPILDSVTDTTIQNGGTGGSGGSGNATIGDKRSPAGIESVADHATPMEIDQDDQNRAKAPNVPIAVTDTVLQSGSGTSSSFPVRGLPVPGSPIPLLPTHVLPAQTQGSAPLADQAPTERRKQCKTRRYTPGPPPPSEHDATVQANTRKLGRPRKHCPPPASGSSRAGQVSRSRSPPARQASHPLPTYQKIVKDREARFQKKKTIFLATRGAEHHPGSEVHDRKIAEAEMHSSESEVYNHPKLKQIMPHIHTLLFDLNSAEPLPQVKTVKEVKADELFWKWNLEVNGEVDKFEWKELIRKKDPAYEEWWGLAVKVDKEQLEQMELGWITGTAKDFGIGEEEDVAGPSGRDYREFSPEL</sequence>
<gene>
    <name evidence="2" type="ORF">CAEBREN_01098</name>
</gene>
<dbReference type="AlphaFoldDB" id="G0MD56"/>
<feature type="region of interest" description="Disordered" evidence="1">
    <location>
        <begin position="293"/>
        <end position="406"/>
    </location>
</feature>
<evidence type="ECO:0000256" key="1">
    <source>
        <dbReference type="SAM" id="MobiDB-lite"/>
    </source>
</evidence>
<feature type="region of interest" description="Disordered" evidence="1">
    <location>
        <begin position="938"/>
        <end position="958"/>
    </location>
</feature>
<feature type="compositionally biased region" description="Polar residues" evidence="1">
    <location>
        <begin position="333"/>
        <end position="368"/>
    </location>
</feature>
<dbReference type="InParanoid" id="G0MD56"/>
<feature type="compositionally biased region" description="Low complexity" evidence="1">
    <location>
        <begin position="296"/>
        <end position="321"/>
    </location>
</feature>
<organism evidence="3">
    <name type="scientific">Caenorhabditis brenneri</name>
    <name type="common">Nematode worm</name>
    <dbReference type="NCBI Taxonomy" id="135651"/>
    <lineage>
        <taxon>Eukaryota</taxon>
        <taxon>Metazoa</taxon>
        <taxon>Ecdysozoa</taxon>
        <taxon>Nematoda</taxon>
        <taxon>Chromadorea</taxon>
        <taxon>Rhabditida</taxon>
        <taxon>Rhabditina</taxon>
        <taxon>Rhabditomorpha</taxon>
        <taxon>Rhabditoidea</taxon>
        <taxon>Rhabditidae</taxon>
        <taxon>Peloderinae</taxon>
        <taxon>Caenorhabditis</taxon>
    </lineage>
</organism>
<name>G0MD56_CAEBE</name>
<evidence type="ECO:0000313" key="2">
    <source>
        <dbReference type="EMBL" id="EGT49785.1"/>
    </source>
</evidence>
<feature type="compositionally biased region" description="Low complexity" evidence="1">
    <location>
        <begin position="771"/>
        <end position="782"/>
    </location>
</feature>
<feature type="compositionally biased region" description="Low complexity" evidence="1">
    <location>
        <begin position="396"/>
        <end position="405"/>
    </location>
</feature>
<accession>G0MD56</accession>
<dbReference type="HOGENOM" id="CLU_308211_0_0_1"/>